<dbReference type="InterPro" id="IPR011066">
    <property type="entry name" value="MscS_channel_C_sf"/>
</dbReference>
<evidence type="ECO:0000256" key="4">
    <source>
        <dbReference type="ARBA" id="ARBA00022692"/>
    </source>
</evidence>
<sequence>MNLPLLSQPPTCGESELWCQAVYDWTQNAWLAGYADLLIAKPLQILLVLVIAFVVRWLLHRMINRLTQGNGKPPKLLAPLRERRGDSLTSELLTERRRQRAKTIGSVLKSLVSFVIYGLAAIYVLQVLGVQIAPVLASAGVLGVAVAFGAQNLVRDFLSGMFMMVEDQYGVGDSVDLGEAVGSVEAVGLRVTTLRDINGTVWYVRNGEILRVGNSSQGFAVAVVDFPISHSSDVEKAIEVAGKVATDATEREPLSKDVLEPPQMLGVDQITADTVTLRLTVKVRPGRQWAVQRRLRVEIKRAYDDSAIEPPYPHGRPLPPSTVSTTS</sequence>
<feature type="domain" description="Mechanosensitive ion channel MscS C-terminal" evidence="10">
    <location>
        <begin position="223"/>
        <end position="306"/>
    </location>
</feature>
<dbReference type="PANTHER" id="PTHR30460:SF0">
    <property type="entry name" value="MODERATE CONDUCTANCE MECHANOSENSITIVE CHANNEL YBIO"/>
    <property type="match status" value="1"/>
</dbReference>
<name>A0A1I6TZC5_9PSEU</name>
<dbReference type="InterPro" id="IPR049142">
    <property type="entry name" value="MS_channel_1st"/>
</dbReference>
<feature type="domain" description="Mechanosensitive ion channel MscS" evidence="9">
    <location>
        <begin position="152"/>
        <end position="215"/>
    </location>
</feature>
<accession>A0A1I6TZC5</accession>
<evidence type="ECO:0000313" key="13">
    <source>
        <dbReference type="Proteomes" id="UP000198852"/>
    </source>
</evidence>
<keyword evidence="13" id="KW-1185">Reference proteome</keyword>
<dbReference type="InterPro" id="IPR006685">
    <property type="entry name" value="MscS_channel_2nd"/>
</dbReference>
<evidence type="ECO:0000256" key="8">
    <source>
        <dbReference type="SAM" id="Phobius"/>
    </source>
</evidence>
<dbReference type="FunFam" id="1.10.287.1260:FF:000005">
    <property type="entry name" value="Mechanosensitive ion channel family protein"/>
    <property type="match status" value="1"/>
</dbReference>
<dbReference type="GO" id="GO:0005886">
    <property type="term" value="C:plasma membrane"/>
    <property type="evidence" value="ECO:0007669"/>
    <property type="project" value="UniProtKB-SubCell"/>
</dbReference>
<feature type="transmembrane region" description="Helical" evidence="8">
    <location>
        <begin position="132"/>
        <end position="154"/>
    </location>
</feature>
<organism evidence="12 13">
    <name type="scientific">Saccharopolyspora flava</name>
    <dbReference type="NCBI Taxonomy" id="95161"/>
    <lineage>
        <taxon>Bacteria</taxon>
        <taxon>Bacillati</taxon>
        <taxon>Actinomycetota</taxon>
        <taxon>Actinomycetes</taxon>
        <taxon>Pseudonocardiales</taxon>
        <taxon>Pseudonocardiaceae</taxon>
        <taxon>Saccharopolyspora</taxon>
    </lineage>
</organism>
<dbReference type="InterPro" id="IPR010920">
    <property type="entry name" value="LSM_dom_sf"/>
</dbReference>
<dbReference type="SUPFAM" id="SSF82861">
    <property type="entry name" value="Mechanosensitive channel protein MscS (YggB), transmembrane region"/>
    <property type="match status" value="1"/>
</dbReference>
<evidence type="ECO:0000256" key="2">
    <source>
        <dbReference type="ARBA" id="ARBA00008017"/>
    </source>
</evidence>
<dbReference type="AlphaFoldDB" id="A0A1I6TZC5"/>
<feature type="domain" description="Mechanosensitive ion channel transmembrane helices 2/3" evidence="11">
    <location>
        <begin position="111"/>
        <end position="151"/>
    </location>
</feature>
<gene>
    <name evidence="12" type="ORF">SAMN05660874_04447</name>
</gene>
<evidence type="ECO:0000259" key="11">
    <source>
        <dbReference type="Pfam" id="PF21088"/>
    </source>
</evidence>
<proteinExistence type="inferred from homology"/>
<dbReference type="Gene3D" id="3.30.70.100">
    <property type="match status" value="1"/>
</dbReference>
<evidence type="ECO:0000256" key="6">
    <source>
        <dbReference type="ARBA" id="ARBA00023136"/>
    </source>
</evidence>
<dbReference type="Pfam" id="PF00924">
    <property type="entry name" value="MS_channel_2nd"/>
    <property type="match status" value="1"/>
</dbReference>
<dbReference type="SUPFAM" id="SSF50182">
    <property type="entry name" value="Sm-like ribonucleoproteins"/>
    <property type="match status" value="1"/>
</dbReference>
<dbReference type="InterPro" id="IPR049278">
    <property type="entry name" value="MS_channel_C"/>
</dbReference>
<keyword evidence="4 8" id="KW-0812">Transmembrane</keyword>
<evidence type="ECO:0000256" key="3">
    <source>
        <dbReference type="ARBA" id="ARBA00022475"/>
    </source>
</evidence>
<evidence type="ECO:0000259" key="9">
    <source>
        <dbReference type="Pfam" id="PF00924"/>
    </source>
</evidence>
<feature type="region of interest" description="Disordered" evidence="7">
    <location>
        <begin position="306"/>
        <end position="327"/>
    </location>
</feature>
<dbReference type="InterPro" id="IPR011014">
    <property type="entry name" value="MscS_channel_TM-2"/>
</dbReference>
<feature type="compositionally biased region" description="Pro residues" evidence="7">
    <location>
        <begin position="310"/>
        <end position="320"/>
    </location>
</feature>
<dbReference type="EMBL" id="FOZX01000008">
    <property type="protein sequence ID" value="SFS94438.1"/>
    <property type="molecule type" value="Genomic_DNA"/>
</dbReference>
<dbReference type="STRING" id="95161.SAMN05660874_04447"/>
<dbReference type="Proteomes" id="UP000198852">
    <property type="component" value="Unassembled WGS sequence"/>
</dbReference>
<evidence type="ECO:0000256" key="5">
    <source>
        <dbReference type="ARBA" id="ARBA00022989"/>
    </source>
</evidence>
<dbReference type="OrthoDB" id="4638917at2"/>
<evidence type="ECO:0000256" key="7">
    <source>
        <dbReference type="SAM" id="MobiDB-lite"/>
    </source>
</evidence>
<keyword evidence="6 8" id="KW-0472">Membrane</keyword>
<feature type="transmembrane region" description="Helical" evidence="8">
    <location>
        <begin position="106"/>
        <end position="126"/>
    </location>
</feature>
<keyword evidence="5 8" id="KW-1133">Transmembrane helix</keyword>
<dbReference type="FunFam" id="2.30.30.60:FF:000001">
    <property type="entry name" value="MscS Mechanosensitive ion channel"/>
    <property type="match status" value="1"/>
</dbReference>
<comment type="similarity">
    <text evidence="2">Belongs to the MscS (TC 1.A.23) family.</text>
</comment>
<protein>
    <submittedName>
        <fullName evidence="12">Small conductance mechanosensitive channel</fullName>
    </submittedName>
</protein>
<dbReference type="Gene3D" id="1.10.287.1260">
    <property type="match status" value="1"/>
</dbReference>
<dbReference type="Pfam" id="PF21088">
    <property type="entry name" value="MS_channel_1st"/>
    <property type="match status" value="1"/>
</dbReference>
<dbReference type="InterPro" id="IPR023408">
    <property type="entry name" value="MscS_beta-dom_sf"/>
</dbReference>
<dbReference type="PANTHER" id="PTHR30460">
    <property type="entry name" value="MODERATE CONDUCTANCE MECHANOSENSITIVE CHANNEL YBIO"/>
    <property type="match status" value="1"/>
</dbReference>
<feature type="transmembrane region" description="Helical" evidence="8">
    <location>
        <begin position="38"/>
        <end position="59"/>
    </location>
</feature>
<evidence type="ECO:0000259" key="10">
    <source>
        <dbReference type="Pfam" id="PF21082"/>
    </source>
</evidence>
<comment type="subcellular location">
    <subcellularLocation>
        <location evidence="1">Cell membrane</location>
        <topology evidence="1">Multi-pass membrane protein</topology>
    </subcellularLocation>
</comment>
<dbReference type="RefSeq" id="WP_093421250.1">
    <property type="nucleotide sequence ID" value="NZ_FOZX01000008.1"/>
</dbReference>
<evidence type="ECO:0000313" key="12">
    <source>
        <dbReference type="EMBL" id="SFS94438.1"/>
    </source>
</evidence>
<dbReference type="Pfam" id="PF21082">
    <property type="entry name" value="MS_channel_3rd"/>
    <property type="match status" value="1"/>
</dbReference>
<keyword evidence="3" id="KW-1003">Cell membrane</keyword>
<dbReference type="InterPro" id="IPR045276">
    <property type="entry name" value="YbiO_bact"/>
</dbReference>
<evidence type="ECO:0000256" key="1">
    <source>
        <dbReference type="ARBA" id="ARBA00004651"/>
    </source>
</evidence>
<reference evidence="13" key="1">
    <citation type="submission" date="2016-10" db="EMBL/GenBank/DDBJ databases">
        <authorList>
            <person name="Varghese N."/>
            <person name="Submissions S."/>
        </authorList>
    </citation>
    <scope>NUCLEOTIDE SEQUENCE [LARGE SCALE GENOMIC DNA]</scope>
    <source>
        <strain evidence="13">DSM 44771</strain>
    </source>
</reference>
<dbReference type="GO" id="GO:0008381">
    <property type="term" value="F:mechanosensitive monoatomic ion channel activity"/>
    <property type="evidence" value="ECO:0007669"/>
    <property type="project" value="InterPro"/>
</dbReference>
<dbReference type="Gene3D" id="2.30.30.60">
    <property type="match status" value="1"/>
</dbReference>
<dbReference type="SUPFAM" id="SSF82689">
    <property type="entry name" value="Mechanosensitive channel protein MscS (YggB), C-terminal domain"/>
    <property type="match status" value="1"/>
</dbReference>